<dbReference type="Pfam" id="PF11209">
    <property type="entry name" value="LmeA"/>
    <property type="match status" value="1"/>
</dbReference>
<sequence length="236" mass="24880">MRALRILLVFLVIFAVLFVAADRIALKLAEDEAAERVRSAQGVAEAGDASVDVQGFPFLTQVFAKELDQVDVTLDGLTAQAGDREVTVTKIDAQLRHVKLENNYSSAVAQDATGTALISYADLSKAADEGVKVGWGGKNAKGEGQVEVTAGVTLLGRSFERSVHSTVSLKDGDTVKLHAEKVPGDGIPGVEDAIRKKIDFDRTISGLPKGLELNRVEATKKGIVLGVKGTGVELGG</sequence>
<name>A0A8T4IQ59_9ACTN</name>
<dbReference type="EMBL" id="JAGSMN010000047">
    <property type="protein sequence ID" value="MBR7671907.1"/>
    <property type="molecule type" value="Genomic_DNA"/>
</dbReference>
<gene>
    <name evidence="1" type="ORF">KDA82_02395</name>
</gene>
<comment type="caution">
    <text evidence="1">The sequence shown here is derived from an EMBL/GenBank/DDBJ whole genome shotgun (WGS) entry which is preliminary data.</text>
</comment>
<evidence type="ECO:0000313" key="1">
    <source>
        <dbReference type="EMBL" id="MBR7671907.1"/>
    </source>
</evidence>
<dbReference type="InterPro" id="IPR021373">
    <property type="entry name" value="DUF2993"/>
</dbReference>
<dbReference type="AlphaFoldDB" id="A0A8T4IQ59"/>
<accession>A0A8T4IQ59</accession>
<organism evidence="1 2">
    <name type="scientific">Streptomyces daliensis</name>
    <dbReference type="NCBI Taxonomy" id="299421"/>
    <lineage>
        <taxon>Bacteria</taxon>
        <taxon>Bacillati</taxon>
        <taxon>Actinomycetota</taxon>
        <taxon>Actinomycetes</taxon>
        <taxon>Kitasatosporales</taxon>
        <taxon>Streptomycetaceae</taxon>
        <taxon>Streptomyces</taxon>
    </lineage>
</organism>
<reference evidence="1" key="1">
    <citation type="submission" date="2021-04" db="EMBL/GenBank/DDBJ databases">
        <title>Sequencing of actinobacteria type strains.</title>
        <authorList>
            <person name="Nguyen G.-S."/>
            <person name="Wentzel A."/>
        </authorList>
    </citation>
    <scope>NUCLEOTIDE SEQUENCE</scope>
    <source>
        <strain evidence="1">DSM 42095</strain>
    </source>
</reference>
<protein>
    <submittedName>
        <fullName evidence="1">DUF2993 domain-containing protein</fullName>
    </submittedName>
</protein>
<proteinExistence type="predicted"/>
<keyword evidence="2" id="KW-1185">Reference proteome</keyword>
<evidence type="ECO:0000313" key="2">
    <source>
        <dbReference type="Proteomes" id="UP000675554"/>
    </source>
</evidence>
<dbReference type="Proteomes" id="UP000675554">
    <property type="component" value="Unassembled WGS sequence"/>
</dbReference>